<sequence length="156" mass="18575">MDDEREFMHQLVSQVTGLWCIFRDFNDIMDANKKRGRTSRLNWLINRFRQAVLNFGLSDVQVEGYPYTWFKSLSTPMILRRALVLDYYLNLLNCNPVQRPHLSKRTFRFENAYKLETDFDIWLRRVGKGTWINMCFIDYICAHKPCLLGAGNIVIR</sequence>
<dbReference type="EMBL" id="CM001224">
    <property type="protein sequence ID" value="KEH19315.1"/>
    <property type="molecule type" value="Genomic_DNA"/>
</dbReference>
<name>A0A072U0K9_MEDTR</name>
<organism evidence="1 3">
    <name type="scientific">Medicago truncatula</name>
    <name type="common">Barrel medic</name>
    <name type="synonym">Medicago tribuloides</name>
    <dbReference type="NCBI Taxonomy" id="3880"/>
    <lineage>
        <taxon>Eukaryota</taxon>
        <taxon>Viridiplantae</taxon>
        <taxon>Streptophyta</taxon>
        <taxon>Embryophyta</taxon>
        <taxon>Tracheophyta</taxon>
        <taxon>Spermatophyta</taxon>
        <taxon>Magnoliopsida</taxon>
        <taxon>eudicotyledons</taxon>
        <taxon>Gunneridae</taxon>
        <taxon>Pentapetalae</taxon>
        <taxon>rosids</taxon>
        <taxon>fabids</taxon>
        <taxon>Fabales</taxon>
        <taxon>Fabaceae</taxon>
        <taxon>Papilionoideae</taxon>
        <taxon>50 kb inversion clade</taxon>
        <taxon>NPAAA clade</taxon>
        <taxon>Hologalegina</taxon>
        <taxon>IRL clade</taxon>
        <taxon>Trifolieae</taxon>
        <taxon>Medicago</taxon>
    </lineage>
</organism>
<evidence type="ECO:0000313" key="2">
    <source>
        <dbReference type="EnsemblPlants" id="KEH19315"/>
    </source>
</evidence>
<dbReference type="HOGENOM" id="CLU_1689370_0_0_1"/>
<gene>
    <name evidence="1" type="ordered locus">MTR_8g446890</name>
</gene>
<accession>A0A072U0K9</accession>
<reference evidence="1 3" key="2">
    <citation type="journal article" date="2014" name="BMC Genomics">
        <title>An improved genome release (version Mt4.0) for the model legume Medicago truncatula.</title>
        <authorList>
            <person name="Tang H."/>
            <person name="Krishnakumar V."/>
            <person name="Bidwell S."/>
            <person name="Rosen B."/>
            <person name="Chan A."/>
            <person name="Zhou S."/>
            <person name="Gentzbittel L."/>
            <person name="Childs K.L."/>
            <person name="Yandell M."/>
            <person name="Gundlach H."/>
            <person name="Mayer K.F."/>
            <person name="Schwartz D.C."/>
            <person name="Town C.D."/>
        </authorList>
    </citation>
    <scope>GENOME REANNOTATION</scope>
    <source>
        <strain evidence="1">A17</strain>
        <strain evidence="2 3">cv. Jemalong A17</strain>
    </source>
</reference>
<reference evidence="2" key="3">
    <citation type="submission" date="2015-04" db="UniProtKB">
        <authorList>
            <consortium name="EnsemblPlants"/>
        </authorList>
    </citation>
    <scope>IDENTIFICATION</scope>
    <source>
        <strain evidence="2">cv. Jemalong A17</strain>
    </source>
</reference>
<keyword evidence="3" id="KW-1185">Reference proteome</keyword>
<evidence type="ECO:0000313" key="1">
    <source>
        <dbReference type="EMBL" id="KEH19315.1"/>
    </source>
</evidence>
<dbReference type="InterPro" id="IPR036691">
    <property type="entry name" value="Endo/exonu/phosph_ase_sf"/>
</dbReference>
<dbReference type="AlphaFoldDB" id="A0A072U0K9"/>
<protein>
    <submittedName>
        <fullName evidence="1 2">Uncharacterized protein</fullName>
    </submittedName>
</protein>
<dbReference type="EnsemblPlants" id="KEH19315">
    <property type="protein sequence ID" value="KEH19315"/>
    <property type="gene ID" value="MTR_8g446890"/>
</dbReference>
<reference evidence="1 3" key="1">
    <citation type="journal article" date="2011" name="Nature">
        <title>The Medicago genome provides insight into the evolution of rhizobial symbioses.</title>
        <authorList>
            <person name="Young N.D."/>
            <person name="Debelle F."/>
            <person name="Oldroyd G.E."/>
            <person name="Geurts R."/>
            <person name="Cannon S.B."/>
            <person name="Udvardi M.K."/>
            <person name="Benedito V.A."/>
            <person name="Mayer K.F."/>
            <person name="Gouzy J."/>
            <person name="Schoof H."/>
            <person name="Van de Peer Y."/>
            <person name="Proost S."/>
            <person name="Cook D.R."/>
            <person name="Meyers B.C."/>
            <person name="Spannagl M."/>
            <person name="Cheung F."/>
            <person name="De Mita S."/>
            <person name="Krishnakumar V."/>
            <person name="Gundlach H."/>
            <person name="Zhou S."/>
            <person name="Mudge J."/>
            <person name="Bharti A.K."/>
            <person name="Murray J.D."/>
            <person name="Naoumkina M.A."/>
            <person name="Rosen B."/>
            <person name="Silverstein K.A."/>
            <person name="Tang H."/>
            <person name="Rombauts S."/>
            <person name="Zhao P.X."/>
            <person name="Zhou P."/>
            <person name="Barbe V."/>
            <person name="Bardou P."/>
            <person name="Bechner M."/>
            <person name="Bellec A."/>
            <person name="Berger A."/>
            <person name="Berges H."/>
            <person name="Bidwell S."/>
            <person name="Bisseling T."/>
            <person name="Choisne N."/>
            <person name="Couloux A."/>
            <person name="Denny R."/>
            <person name="Deshpande S."/>
            <person name="Dai X."/>
            <person name="Doyle J.J."/>
            <person name="Dudez A.M."/>
            <person name="Farmer A.D."/>
            <person name="Fouteau S."/>
            <person name="Franken C."/>
            <person name="Gibelin C."/>
            <person name="Gish J."/>
            <person name="Goldstein S."/>
            <person name="Gonzalez A.J."/>
            <person name="Green P.J."/>
            <person name="Hallab A."/>
            <person name="Hartog M."/>
            <person name="Hua A."/>
            <person name="Humphray S.J."/>
            <person name="Jeong D.H."/>
            <person name="Jing Y."/>
            <person name="Jocker A."/>
            <person name="Kenton S.M."/>
            <person name="Kim D.J."/>
            <person name="Klee K."/>
            <person name="Lai H."/>
            <person name="Lang C."/>
            <person name="Lin S."/>
            <person name="Macmil S.L."/>
            <person name="Magdelenat G."/>
            <person name="Matthews L."/>
            <person name="McCorrison J."/>
            <person name="Monaghan E.L."/>
            <person name="Mun J.H."/>
            <person name="Najar F.Z."/>
            <person name="Nicholson C."/>
            <person name="Noirot C."/>
            <person name="O'Bleness M."/>
            <person name="Paule C.R."/>
            <person name="Poulain J."/>
            <person name="Prion F."/>
            <person name="Qin B."/>
            <person name="Qu C."/>
            <person name="Retzel E.F."/>
            <person name="Riddle C."/>
            <person name="Sallet E."/>
            <person name="Samain S."/>
            <person name="Samson N."/>
            <person name="Sanders I."/>
            <person name="Saurat O."/>
            <person name="Scarpelli C."/>
            <person name="Schiex T."/>
            <person name="Segurens B."/>
            <person name="Severin A.J."/>
            <person name="Sherrier D.J."/>
            <person name="Shi R."/>
            <person name="Sims S."/>
            <person name="Singer S.R."/>
            <person name="Sinharoy S."/>
            <person name="Sterck L."/>
            <person name="Viollet A."/>
            <person name="Wang B.B."/>
            <person name="Wang K."/>
            <person name="Wang M."/>
            <person name="Wang X."/>
            <person name="Warfsmann J."/>
            <person name="Weissenbach J."/>
            <person name="White D.D."/>
            <person name="White J.D."/>
            <person name="Wiley G.B."/>
            <person name="Wincker P."/>
            <person name="Xing Y."/>
            <person name="Yang L."/>
            <person name="Yao Z."/>
            <person name="Ying F."/>
            <person name="Zhai J."/>
            <person name="Zhou L."/>
            <person name="Zuber A."/>
            <person name="Denarie J."/>
            <person name="Dixon R.A."/>
            <person name="May G.D."/>
            <person name="Schwartz D.C."/>
            <person name="Rogers J."/>
            <person name="Quetier F."/>
            <person name="Town C.D."/>
            <person name="Roe B.A."/>
        </authorList>
    </citation>
    <scope>NUCLEOTIDE SEQUENCE [LARGE SCALE GENOMIC DNA]</scope>
    <source>
        <strain evidence="1">A17</strain>
        <strain evidence="2 3">cv. Jemalong A17</strain>
    </source>
</reference>
<dbReference type="SUPFAM" id="SSF56219">
    <property type="entry name" value="DNase I-like"/>
    <property type="match status" value="1"/>
</dbReference>
<proteinExistence type="predicted"/>
<evidence type="ECO:0000313" key="3">
    <source>
        <dbReference type="Proteomes" id="UP000002051"/>
    </source>
</evidence>
<dbReference type="Proteomes" id="UP000002051">
    <property type="component" value="Chromosome 8"/>
</dbReference>